<reference evidence="11" key="1">
    <citation type="submission" date="2025-08" db="UniProtKB">
        <authorList>
            <consortium name="RefSeq"/>
        </authorList>
    </citation>
    <scope>IDENTIFICATION</scope>
    <source>
        <tissue evidence="11">Whole sample</tissue>
    </source>
</reference>
<dbReference type="InterPro" id="IPR051275">
    <property type="entry name" value="Cell_adhesion_signaling"/>
</dbReference>
<gene>
    <name evidence="11" type="primary">LOC111112444</name>
</gene>
<feature type="transmembrane region" description="Helical" evidence="7">
    <location>
        <begin position="695"/>
        <end position="717"/>
    </location>
</feature>
<dbReference type="InterPro" id="IPR013098">
    <property type="entry name" value="Ig_I-set"/>
</dbReference>
<name>A0A8B8BRR3_CRAVI</name>
<evidence type="ECO:0000256" key="8">
    <source>
        <dbReference type="SAM" id="SignalP"/>
    </source>
</evidence>
<dbReference type="PROSITE" id="PS50835">
    <property type="entry name" value="IG_LIKE"/>
    <property type="match status" value="2"/>
</dbReference>
<dbReference type="GO" id="GO:0005886">
    <property type="term" value="C:plasma membrane"/>
    <property type="evidence" value="ECO:0007669"/>
    <property type="project" value="TreeGrafter"/>
</dbReference>
<dbReference type="PANTHER" id="PTHR11640:SF155">
    <property type="entry name" value="IG-LIKE DOMAIN-CONTAINING PROTEIN"/>
    <property type="match status" value="1"/>
</dbReference>
<dbReference type="GeneID" id="111112444"/>
<feature type="signal peptide" evidence="8">
    <location>
        <begin position="1"/>
        <end position="23"/>
    </location>
</feature>
<dbReference type="InterPro" id="IPR036179">
    <property type="entry name" value="Ig-like_dom_sf"/>
</dbReference>
<keyword evidence="5" id="KW-0393">Immunoglobulin domain</keyword>
<keyword evidence="7" id="KW-0812">Transmembrane</keyword>
<evidence type="ECO:0000313" key="10">
    <source>
        <dbReference type="Proteomes" id="UP000694844"/>
    </source>
</evidence>
<dbReference type="GO" id="GO:0005911">
    <property type="term" value="C:cell-cell junction"/>
    <property type="evidence" value="ECO:0007669"/>
    <property type="project" value="TreeGrafter"/>
</dbReference>
<dbReference type="InterPro" id="IPR013783">
    <property type="entry name" value="Ig-like_fold"/>
</dbReference>
<evidence type="ECO:0000256" key="6">
    <source>
        <dbReference type="SAM" id="MobiDB-lite"/>
    </source>
</evidence>
<evidence type="ECO:0000256" key="3">
    <source>
        <dbReference type="ARBA" id="ARBA00023157"/>
    </source>
</evidence>
<dbReference type="InterPro" id="IPR007110">
    <property type="entry name" value="Ig-like_dom"/>
</dbReference>
<dbReference type="SUPFAM" id="SSF48726">
    <property type="entry name" value="Immunoglobulin"/>
    <property type="match status" value="1"/>
</dbReference>
<feature type="region of interest" description="Disordered" evidence="6">
    <location>
        <begin position="788"/>
        <end position="826"/>
    </location>
</feature>
<feature type="chain" id="PRO_5034520623" evidence="8">
    <location>
        <begin position="24"/>
        <end position="884"/>
    </location>
</feature>
<evidence type="ECO:0000313" key="11">
    <source>
        <dbReference type="RefSeq" id="XP_022305646.1"/>
    </source>
</evidence>
<keyword evidence="2 7" id="KW-0472">Membrane</keyword>
<keyword evidence="4" id="KW-0325">Glycoprotein</keyword>
<organism evidence="10 11">
    <name type="scientific">Crassostrea virginica</name>
    <name type="common">Eastern oyster</name>
    <dbReference type="NCBI Taxonomy" id="6565"/>
    <lineage>
        <taxon>Eukaryota</taxon>
        <taxon>Metazoa</taxon>
        <taxon>Spiralia</taxon>
        <taxon>Lophotrochozoa</taxon>
        <taxon>Mollusca</taxon>
        <taxon>Bivalvia</taxon>
        <taxon>Autobranchia</taxon>
        <taxon>Pteriomorphia</taxon>
        <taxon>Ostreida</taxon>
        <taxon>Ostreoidea</taxon>
        <taxon>Ostreidae</taxon>
        <taxon>Crassostrea</taxon>
    </lineage>
</organism>
<dbReference type="InterPro" id="IPR036116">
    <property type="entry name" value="FN3_sf"/>
</dbReference>
<dbReference type="GO" id="GO:0050839">
    <property type="term" value="F:cell adhesion molecule binding"/>
    <property type="evidence" value="ECO:0007669"/>
    <property type="project" value="TreeGrafter"/>
</dbReference>
<evidence type="ECO:0000256" key="5">
    <source>
        <dbReference type="ARBA" id="ARBA00023319"/>
    </source>
</evidence>
<dbReference type="Gene3D" id="2.60.40.10">
    <property type="entry name" value="Immunoglobulins"/>
    <property type="match status" value="2"/>
</dbReference>
<feature type="compositionally biased region" description="Basic and acidic residues" evidence="6">
    <location>
        <begin position="795"/>
        <end position="808"/>
    </location>
</feature>
<dbReference type="RefSeq" id="XP_022305646.1">
    <property type="nucleotide sequence ID" value="XM_022449938.1"/>
</dbReference>
<keyword evidence="7" id="KW-1133">Transmembrane helix</keyword>
<dbReference type="PANTHER" id="PTHR11640">
    <property type="entry name" value="NEPHRIN"/>
    <property type="match status" value="1"/>
</dbReference>
<evidence type="ECO:0000256" key="4">
    <source>
        <dbReference type="ARBA" id="ARBA00023180"/>
    </source>
</evidence>
<dbReference type="AlphaFoldDB" id="A0A8B8BRR3"/>
<keyword evidence="10" id="KW-1185">Reference proteome</keyword>
<accession>A0A8B8BRR3</accession>
<protein>
    <submittedName>
        <fullName evidence="11">Uncharacterized protein LOC111112444</fullName>
    </submittedName>
</protein>
<dbReference type="Pfam" id="PF07679">
    <property type="entry name" value="I-set"/>
    <property type="match status" value="1"/>
</dbReference>
<dbReference type="KEGG" id="cvn:111112444"/>
<sequence>MCRIMQAVFFLLVICVRVCKFQGDDLTISTRFKNGDVLFSWYTRKTYNYYYVIIKNKDLGWIPDTEHTVKDALMYDCINITVRTDRPYEDYKLTYNVSKIIKNQGDSVEIFWTAPFFPRAGHYNIYHTNKENISIIQVTFNNVTTQNSKYEYLSQPLNSTNITFVIKNITVDDAGYYAGGTGPAFAWSGGGVVLIVLEKPSTPNITGTLNIKVGNTCHLTCSSTSTSAPDYYVKLVKLSYRWFVNGTDVLYPHRDMSFTVTKNHRYNQYSCEAMEKNLVSDRSDQVQINPLYKPDIVLISPEPNLNNGKLIVKEKENISPYNCSADCNPPCNIIWKYKDTNGSLHDAPYNGHELSIQRVNRNISLLRCVAIYDKNVREKRNIELDIQYLDYPVMYVNDDVGESNHAVQIREGEELQLACYVNGNPDPNITLSKESGDSRILQRETSDWLNHTMKSSQCSDMGTYKCSGISTVFTKRENTFVINVTCDTRLDNSVAMKTVYGSKSGHDVNVTVAVPVIANPPPQESAVRWLGPIANLRFTSMASQRDVPYKHWINSSIPILDQNYFGNYTLKYNMIEIITVAINAEDVPKVPSNFTAYSYASGYINLTWVSGFDGGKQQHFILSVKDLFGWQEVANLSDPGQGRVVHYESGLLKAGQEYWYELKSCNIINCSKELAQIKITVKAQQRLSYLPNKTFVIGASSAISVLIFTIVLVLIILRRKTALKRQNKQQDGAEIADQPDVVLYAAVDKSASKKNENKVELVAEDVPEKKAENDTMYAVVEKKSTTGATSSSIQKEIEKEDDSKKEKQQGATAAEPTGASGTSRNVNQDGLIYIDVDFSKKSENQDKNEKPIIHGEVDRTEYTFVDFSKKAPAVKAKPKKTEGK</sequence>
<evidence type="ECO:0000256" key="7">
    <source>
        <dbReference type="SAM" id="Phobius"/>
    </source>
</evidence>
<feature type="domain" description="Ig-like" evidence="9">
    <location>
        <begin position="200"/>
        <end position="287"/>
    </location>
</feature>
<dbReference type="GO" id="GO:0098609">
    <property type="term" value="P:cell-cell adhesion"/>
    <property type="evidence" value="ECO:0007669"/>
    <property type="project" value="TreeGrafter"/>
</dbReference>
<feature type="domain" description="Ig-like" evidence="9">
    <location>
        <begin position="392"/>
        <end position="466"/>
    </location>
</feature>
<keyword evidence="3" id="KW-1015">Disulfide bond</keyword>
<comment type="subcellular location">
    <subcellularLocation>
        <location evidence="1">Membrane</location>
        <topology evidence="1">Single-pass type I membrane protein</topology>
    </subcellularLocation>
</comment>
<evidence type="ECO:0000256" key="1">
    <source>
        <dbReference type="ARBA" id="ARBA00004479"/>
    </source>
</evidence>
<keyword evidence="8" id="KW-0732">Signal</keyword>
<dbReference type="Proteomes" id="UP000694844">
    <property type="component" value="Chromosome 9"/>
</dbReference>
<evidence type="ECO:0000256" key="2">
    <source>
        <dbReference type="ARBA" id="ARBA00023136"/>
    </source>
</evidence>
<dbReference type="OrthoDB" id="6161934at2759"/>
<evidence type="ECO:0000259" key="9">
    <source>
        <dbReference type="PROSITE" id="PS50835"/>
    </source>
</evidence>
<dbReference type="SUPFAM" id="SSF49265">
    <property type="entry name" value="Fibronectin type III"/>
    <property type="match status" value="1"/>
</dbReference>
<proteinExistence type="predicted"/>